<dbReference type="Proteomes" id="UP000538196">
    <property type="component" value="Unassembled WGS sequence"/>
</dbReference>
<dbReference type="InterPro" id="IPR017871">
    <property type="entry name" value="ABC_transporter-like_CS"/>
</dbReference>
<dbReference type="SUPFAM" id="SSF52540">
    <property type="entry name" value="P-loop containing nucleoside triphosphate hydrolases"/>
    <property type="match status" value="2"/>
</dbReference>
<dbReference type="GO" id="GO:0042626">
    <property type="term" value="F:ATPase-coupled transmembrane transporter activity"/>
    <property type="evidence" value="ECO:0007669"/>
    <property type="project" value="TreeGrafter"/>
</dbReference>
<dbReference type="Pfam" id="PF00005">
    <property type="entry name" value="ABC_tran"/>
    <property type="match status" value="2"/>
</dbReference>
<accession>A0A7W4UYP2</accession>
<sequence length="595" mass="61024">MAAGPAPLRVQGVRIRHEGAASWTPDGVEVAVAPSEVLLVLGPSGCGKSTLALALNGLVPHAVPATMEGTVVVGGVDTAAARVADLSEHVGMVFQDPDAQLVTATVLDEVCFGPENRLVPAAEVLARAEGALRAVGLWERRADDPDTLSGGGKQRLAIACALALDAPLLVLDEPTANLDPAGAEEVYRLLGDLVADGSGRAVVLVEHNLDAAMGIVDTVLVLDADGRPVVHGPASTVLRERAEELAALGVWLPTATLAGLRLRRAGLAIDPLPLTPQELTAGLALLPEPLDAAVSGRPDDASATGPTPAPAATSAPAAIAVSHLTLRRGRREVLHDVSLRVAQGDFVAVVGPNGAGKSTLVQAIAGVLRPPRGTVALGRPDGSGDPAALDPALDPARASAADLAATVGFVFQNPEHQFVVHTVVDELAYGFRQQHLPAAEVDERVERMLATLGLGAQRDAHPFLLSGGQKRRLSVGTALIAGAPLLVLDEPTFGQDRARAAELLELLAALNAAGTTVVIVTHDLGLAAEYASHVAVVDGGRVAAFGATADILRDTELLEGAGLRRPPLVRALADPRVPAPLRGLTRLRDLPGGAP</sequence>
<dbReference type="InterPro" id="IPR003439">
    <property type="entry name" value="ABC_transporter-like_ATP-bd"/>
</dbReference>
<comment type="caution">
    <text evidence="7">The sequence shown here is derived from an EMBL/GenBank/DDBJ whole genome shotgun (WGS) entry which is preliminary data.</text>
</comment>
<keyword evidence="7" id="KW-0378">Hydrolase</keyword>
<dbReference type="InterPro" id="IPR015856">
    <property type="entry name" value="ABC_transpr_CbiO/EcfA_su"/>
</dbReference>
<evidence type="ECO:0000259" key="6">
    <source>
        <dbReference type="PROSITE" id="PS50893"/>
    </source>
</evidence>
<keyword evidence="8" id="KW-1185">Reference proteome</keyword>
<keyword evidence="3" id="KW-0547">Nucleotide-binding</keyword>
<dbReference type="GO" id="GO:0043190">
    <property type="term" value="C:ATP-binding cassette (ABC) transporter complex"/>
    <property type="evidence" value="ECO:0007669"/>
    <property type="project" value="TreeGrafter"/>
</dbReference>
<organism evidence="7 8">
    <name type="scientific">Leifsonia aquatica</name>
    <name type="common">Corynebacterium aquaticum</name>
    <dbReference type="NCBI Taxonomy" id="144185"/>
    <lineage>
        <taxon>Bacteria</taxon>
        <taxon>Bacillati</taxon>
        <taxon>Actinomycetota</taxon>
        <taxon>Actinomycetes</taxon>
        <taxon>Micrococcales</taxon>
        <taxon>Microbacteriaceae</taxon>
        <taxon>Leifsonia</taxon>
    </lineage>
</organism>
<dbReference type="AlphaFoldDB" id="A0A7W4UYP2"/>
<dbReference type="InterPro" id="IPR003593">
    <property type="entry name" value="AAA+_ATPase"/>
</dbReference>
<comment type="similarity">
    <text evidence="1">Belongs to the ABC transporter superfamily.</text>
</comment>
<name>A0A7W4UYP2_LEIAQ</name>
<dbReference type="GO" id="GO:0005524">
    <property type="term" value="F:ATP binding"/>
    <property type="evidence" value="ECO:0007669"/>
    <property type="project" value="UniProtKB-KW"/>
</dbReference>
<dbReference type="PROSITE" id="PS00211">
    <property type="entry name" value="ABC_TRANSPORTER_1"/>
    <property type="match status" value="1"/>
</dbReference>
<evidence type="ECO:0000256" key="3">
    <source>
        <dbReference type="ARBA" id="ARBA00022741"/>
    </source>
</evidence>
<dbReference type="EMBL" id="JACHVP010000004">
    <property type="protein sequence ID" value="MBB2968592.1"/>
    <property type="molecule type" value="Genomic_DNA"/>
</dbReference>
<keyword evidence="2" id="KW-0813">Transport</keyword>
<dbReference type="GO" id="GO:0016887">
    <property type="term" value="F:ATP hydrolysis activity"/>
    <property type="evidence" value="ECO:0007669"/>
    <property type="project" value="InterPro"/>
</dbReference>
<dbReference type="PROSITE" id="PS50893">
    <property type="entry name" value="ABC_TRANSPORTER_2"/>
    <property type="match status" value="2"/>
</dbReference>
<keyword evidence="4 7" id="KW-0067">ATP-binding</keyword>
<protein>
    <submittedName>
        <fullName evidence="7">Energy-coupling factor transport system ATP-binding protein</fullName>
        <ecNumber evidence="7">3.6.3.-</ecNumber>
    </submittedName>
</protein>
<gene>
    <name evidence="7" type="ORF">FHX33_003368</name>
</gene>
<proteinExistence type="inferred from homology"/>
<evidence type="ECO:0000256" key="2">
    <source>
        <dbReference type="ARBA" id="ARBA00022448"/>
    </source>
</evidence>
<reference evidence="7 8" key="1">
    <citation type="submission" date="2020-08" db="EMBL/GenBank/DDBJ databases">
        <title>Sequencing the genomes of 1000 actinobacteria strains.</title>
        <authorList>
            <person name="Klenk H.-P."/>
        </authorList>
    </citation>
    <scope>NUCLEOTIDE SEQUENCE [LARGE SCALE GENOMIC DNA]</scope>
    <source>
        <strain evidence="7 8">DSM 20146</strain>
    </source>
</reference>
<dbReference type="Gene3D" id="3.40.50.300">
    <property type="entry name" value="P-loop containing nucleotide triphosphate hydrolases"/>
    <property type="match status" value="2"/>
</dbReference>
<evidence type="ECO:0000256" key="5">
    <source>
        <dbReference type="SAM" id="MobiDB-lite"/>
    </source>
</evidence>
<feature type="compositionally biased region" description="Low complexity" evidence="5">
    <location>
        <begin position="301"/>
        <end position="314"/>
    </location>
</feature>
<feature type="domain" description="ABC transporter" evidence="6">
    <location>
        <begin position="8"/>
        <end position="250"/>
    </location>
</feature>
<dbReference type="EC" id="3.6.3.-" evidence="7"/>
<feature type="region of interest" description="Disordered" evidence="5">
    <location>
        <begin position="294"/>
        <end position="314"/>
    </location>
</feature>
<evidence type="ECO:0000313" key="8">
    <source>
        <dbReference type="Proteomes" id="UP000538196"/>
    </source>
</evidence>
<dbReference type="PANTHER" id="PTHR43553">
    <property type="entry name" value="HEAVY METAL TRANSPORTER"/>
    <property type="match status" value="1"/>
</dbReference>
<dbReference type="SMART" id="SM00382">
    <property type="entry name" value="AAA"/>
    <property type="match status" value="2"/>
</dbReference>
<feature type="domain" description="ABC transporter" evidence="6">
    <location>
        <begin position="319"/>
        <end position="564"/>
    </location>
</feature>
<evidence type="ECO:0000313" key="7">
    <source>
        <dbReference type="EMBL" id="MBB2968592.1"/>
    </source>
</evidence>
<dbReference type="InterPro" id="IPR050095">
    <property type="entry name" value="ECF_ABC_transporter_ATP-bd"/>
</dbReference>
<dbReference type="CDD" id="cd03225">
    <property type="entry name" value="ABC_cobalt_CbiO_domain1"/>
    <property type="match status" value="2"/>
</dbReference>
<evidence type="ECO:0000256" key="1">
    <source>
        <dbReference type="ARBA" id="ARBA00005417"/>
    </source>
</evidence>
<dbReference type="RefSeq" id="WP_183428748.1">
    <property type="nucleotide sequence ID" value="NZ_JACHVP010000004.1"/>
</dbReference>
<evidence type="ECO:0000256" key="4">
    <source>
        <dbReference type="ARBA" id="ARBA00022840"/>
    </source>
</evidence>
<dbReference type="InterPro" id="IPR027417">
    <property type="entry name" value="P-loop_NTPase"/>
</dbReference>